<dbReference type="FunFam" id="2.30.42.10:FF:000037">
    <property type="entry name" value="Periplasmic serine endoprotease DegP-like"/>
    <property type="match status" value="1"/>
</dbReference>
<dbReference type="InterPro" id="IPR009003">
    <property type="entry name" value="Peptidase_S1_PA"/>
</dbReference>
<feature type="chain" id="PRO_5039295939" description="Probable periplasmic serine endoprotease DegP-like" evidence="17">
    <location>
        <begin position="37"/>
        <end position="523"/>
    </location>
</feature>
<dbReference type="Pfam" id="PF13365">
    <property type="entry name" value="Trypsin_2"/>
    <property type="match status" value="1"/>
</dbReference>
<dbReference type="GO" id="GO:0004252">
    <property type="term" value="F:serine-type endopeptidase activity"/>
    <property type="evidence" value="ECO:0007669"/>
    <property type="project" value="InterPro"/>
</dbReference>
<accession>A0A2T5BI52</accession>
<evidence type="ECO:0000256" key="13">
    <source>
        <dbReference type="ARBA" id="ARBA00032850"/>
    </source>
</evidence>
<feature type="binding site" evidence="15">
    <location>
        <position position="188"/>
    </location>
    <ligand>
        <name>substrate</name>
    </ligand>
</feature>
<evidence type="ECO:0000256" key="6">
    <source>
        <dbReference type="ARBA" id="ARBA00022670"/>
    </source>
</evidence>
<dbReference type="SMART" id="SM00228">
    <property type="entry name" value="PDZ"/>
    <property type="match status" value="2"/>
</dbReference>
<evidence type="ECO:0000256" key="12">
    <source>
        <dbReference type="ARBA" id="ARBA00023016"/>
    </source>
</evidence>
<dbReference type="CDD" id="cd10839">
    <property type="entry name" value="cpPDZ1_DegP-like"/>
    <property type="match status" value="1"/>
</dbReference>
<dbReference type="SUPFAM" id="SSF50494">
    <property type="entry name" value="Trypsin-like serine proteases"/>
    <property type="match status" value="1"/>
</dbReference>
<feature type="binding site" evidence="15">
    <location>
        <begin position="262"/>
        <end position="264"/>
    </location>
    <ligand>
        <name>substrate</name>
    </ligand>
</feature>
<reference evidence="19 20" key="1">
    <citation type="submission" date="2018-04" db="EMBL/GenBank/DDBJ databases">
        <title>Genomic Encyclopedia of Type Strains, Phase IV (KMG-IV): sequencing the most valuable type-strain genomes for metagenomic binning, comparative biology and taxonomic classification.</title>
        <authorList>
            <person name="Goeker M."/>
        </authorList>
    </citation>
    <scope>NUCLEOTIDE SEQUENCE [LARGE SCALE GENOMIC DNA]</scope>
    <source>
        <strain evidence="19 20">DSM 7138</strain>
    </source>
</reference>
<comment type="catalytic activity">
    <reaction evidence="1">
        <text>Acts on substrates that are at least partially unfolded. The cleavage site P1 residue is normally between a pair of hydrophobic residues, such as Val-|-Val.</text>
        <dbReference type="EC" id="3.4.21.107"/>
    </reaction>
</comment>
<dbReference type="CDD" id="cd23084">
    <property type="entry name" value="cpPDZ2_DegP-like"/>
    <property type="match status" value="1"/>
</dbReference>
<evidence type="ECO:0000256" key="16">
    <source>
        <dbReference type="SAM" id="MobiDB-lite"/>
    </source>
</evidence>
<protein>
    <recommendedName>
        <fullName evidence="5">Probable periplasmic serine endoprotease DegP-like</fullName>
        <ecNumber evidence="4">3.4.21.107</ecNumber>
    </recommendedName>
    <alternativeName>
        <fullName evidence="13">Protease Do</fullName>
    </alternativeName>
</protein>
<dbReference type="InterPro" id="IPR036034">
    <property type="entry name" value="PDZ_sf"/>
</dbReference>
<evidence type="ECO:0000256" key="4">
    <source>
        <dbReference type="ARBA" id="ARBA00013035"/>
    </source>
</evidence>
<feature type="region of interest" description="Disordered" evidence="16">
    <location>
        <begin position="411"/>
        <end position="433"/>
    </location>
</feature>
<organism evidence="19 20">
    <name type="scientific">Mycoplana dimorpha</name>
    <dbReference type="NCBI Taxonomy" id="28320"/>
    <lineage>
        <taxon>Bacteria</taxon>
        <taxon>Pseudomonadati</taxon>
        <taxon>Pseudomonadota</taxon>
        <taxon>Alphaproteobacteria</taxon>
        <taxon>Hyphomicrobiales</taxon>
        <taxon>Rhizobiaceae</taxon>
        <taxon>Mycoplana</taxon>
    </lineage>
</organism>
<evidence type="ECO:0000256" key="14">
    <source>
        <dbReference type="PIRSR" id="PIRSR611782-1"/>
    </source>
</evidence>
<feature type="binding site" evidence="15">
    <location>
        <position position="158"/>
    </location>
    <ligand>
        <name>substrate</name>
    </ligand>
</feature>
<keyword evidence="9" id="KW-0574">Periplasm</keyword>
<keyword evidence="11" id="KW-0720">Serine protease</keyword>
<evidence type="ECO:0000256" key="8">
    <source>
        <dbReference type="ARBA" id="ARBA00022737"/>
    </source>
</evidence>
<dbReference type="AlphaFoldDB" id="A0A2T5BI52"/>
<evidence type="ECO:0000256" key="11">
    <source>
        <dbReference type="ARBA" id="ARBA00022825"/>
    </source>
</evidence>
<evidence type="ECO:0000256" key="15">
    <source>
        <dbReference type="PIRSR" id="PIRSR611782-2"/>
    </source>
</evidence>
<comment type="similarity">
    <text evidence="3">Belongs to the peptidase S1C family.</text>
</comment>
<dbReference type="RefSeq" id="WP_108001029.1">
    <property type="nucleotide sequence ID" value="NZ_JBHEEX010000006.1"/>
</dbReference>
<dbReference type="Proteomes" id="UP000241247">
    <property type="component" value="Unassembled WGS sequence"/>
</dbReference>
<dbReference type="EMBL" id="PZZZ01000001">
    <property type="protein sequence ID" value="PTM98671.1"/>
    <property type="molecule type" value="Genomic_DNA"/>
</dbReference>
<dbReference type="GO" id="GO:0006508">
    <property type="term" value="P:proteolysis"/>
    <property type="evidence" value="ECO:0007669"/>
    <property type="project" value="UniProtKB-KW"/>
</dbReference>
<evidence type="ECO:0000313" key="20">
    <source>
        <dbReference type="Proteomes" id="UP000241247"/>
    </source>
</evidence>
<evidence type="ECO:0000256" key="9">
    <source>
        <dbReference type="ARBA" id="ARBA00022764"/>
    </source>
</evidence>
<evidence type="ECO:0000256" key="7">
    <source>
        <dbReference type="ARBA" id="ARBA00022729"/>
    </source>
</evidence>
<keyword evidence="12" id="KW-0346">Stress response</keyword>
<feature type="active site" description="Charge relay system" evidence="14">
    <location>
        <position position="188"/>
    </location>
</feature>
<dbReference type="OrthoDB" id="9758917at2"/>
<dbReference type="FunFam" id="2.40.10.120:FF:000007">
    <property type="entry name" value="Periplasmic serine endoprotease DegP-like"/>
    <property type="match status" value="1"/>
</dbReference>
<evidence type="ECO:0000256" key="10">
    <source>
        <dbReference type="ARBA" id="ARBA00022801"/>
    </source>
</evidence>
<comment type="subcellular location">
    <subcellularLocation>
        <location evidence="2">Periplasm</location>
    </subcellularLocation>
</comment>
<evidence type="ECO:0000256" key="2">
    <source>
        <dbReference type="ARBA" id="ARBA00004418"/>
    </source>
</evidence>
<feature type="domain" description="PDZ" evidence="18">
    <location>
        <begin position="424"/>
        <end position="484"/>
    </location>
</feature>
<dbReference type="EC" id="3.4.21.107" evidence="4"/>
<keyword evidence="7 17" id="KW-0732">Signal</keyword>
<evidence type="ECO:0000256" key="3">
    <source>
        <dbReference type="ARBA" id="ARBA00010541"/>
    </source>
</evidence>
<dbReference type="Gene3D" id="2.40.10.120">
    <property type="match status" value="1"/>
</dbReference>
<evidence type="ECO:0000256" key="1">
    <source>
        <dbReference type="ARBA" id="ARBA00001772"/>
    </source>
</evidence>
<evidence type="ECO:0000313" key="19">
    <source>
        <dbReference type="EMBL" id="PTM98671.1"/>
    </source>
</evidence>
<feature type="domain" description="PDZ" evidence="18">
    <location>
        <begin position="308"/>
        <end position="399"/>
    </location>
</feature>
<keyword evidence="8" id="KW-0677">Repeat</keyword>
<dbReference type="Pfam" id="PF13180">
    <property type="entry name" value="PDZ_2"/>
    <property type="match status" value="2"/>
</dbReference>
<evidence type="ECO:0000256" key="17">
    <source>
        <dbReference type="SAM" id="SignalP"/>
    </source>
</evidence>
<sequence length="523" mass="54983">MFKQNSLRPSFKTVLKTSTVAGLAAAMLATGIPAQIAQSFAEPVKVTAPQVASFGDVVDAVSPAVVSVRVASDVKQAEQDGNSFTFNFGGRGFDELPDDHPLKRFFREFGGQDNSRGDRNQRQFGDRNGGSRKGHLRPTSQGSGFFVTEDGYLVTNNHVVDNGAAFTVIMNDGTELDAKLVGKDSRTDLAVLKVDNKDNRKFTYVTFADDSKARVGDWVVAVGNPFGLGGTVTAGIISARGRNIGSGPYDDYLQIDAPVNRGNSGGPAFNLNGEVVGINTAIFSPSGGSVGIAFAIPAYVAKDVVNDLIKTGKVERGWLGVQIQPVTKDIADSLGLAEAQGALVVEPQPGSPGEKAGIKKGDVVTALDGDTIKDARDLAKRVAAIKPGTDVELSVWRNGKSEPVKVQIGKLEADKQASAPESQAVPDEQGTSEQELADLGISVVPADDGNGVMVAAVAPDSDAADRGLKEGDRITSVNNQEVKSADDITKVMDQARKDGRSKALFQVENNDGSRFLALPIAQG</sequence>
<keyword evidence="20" id="KW-1185">Reference proteome</keyword>
<gene>
    <name evidence="19" type="ORF">C7449_101336</name>
</gene>
<name>A0A2T5BI52_MYCDI</name>
<keyword evidence="10" id="KW-0378">Hydrolase</keyword>
<dbReference type="InterPro" id="IPR001478">
    <property type="entry name" value="PDZ"/>
</dbReference>
<dbReference type="FunFam" id="2.30.42.10:FF:000197">
    <property type="entry name" value="Periplasmic serine endoprotease DegP-like"/>
    <property type="match status" value="1"/>
</dbReference>
<feature type="active site" description="Charge relay system" evidence="14">
    <location>
        <position position="158"/>
    </location>
</feature>
<dbReference type="GO" id="GO:0042597">
    <property type="term" value="C:periplasmic space"/>
    <property type="evidence" value="ECO:0007669"/>
    <property type="project" value="UniProtKB-SubCell"/>
</dbReference>
<feature type="active site" description="Charge relay system" evidence="14">
    <location>
        <position position="264"/>
    </location>
</feature>
<evidence type="ECO:0000256" key="5">
    <source>
        <dbReference type="ARBA" id="ARBA00013958"/>
    </source>
</evidence>
<dbReference type="PANTHER" id="PTHR22939">
    <property type="entry name" value="SERINE PROTEASE FAMILY S1C HTRA-RELATED"/>
    <property type="match status" value="1"/>
</dbReference>
<dbReference type="NCBIfam" id="TIGR02037">
    <property type="entry name" value="degP_htrA_DO"/>
    <property type="match status" value="1"/>
</dbReference>
<feature type="region of interest" description="Disordered" evidence="16">
    <location>
        <begin position="108"/>
        <end position="142"/>
    </location>
</feature>
<keyword evidence="6 19" id="KW-0645">Protease</keyword>
<dbReference type="Gene3D" id="2.30.42.10">
    <property type="match status" value="2"/>
</dbReference>
<dbReference type="SUPFAM" id="SSF50156">
    <property type="entry name" value="PDZ domain-like"/>
    <property type="match status" value="2"/>
</dbReference>
<feature type="signal peptide" evidence="17">
    <location>
        <begin position="1"/>
        <end position="36"/>
    </location>
</feature>
<comment type="caution">
    <text evidence="19">The sequence shown here is derived from an EMBL/GenBank/DDBJ whole genome shotgun (WGS) entry which is preliminary data.</text>
</comment>
<proteinExistence type="inferred from homology"/>
<dbReference type="PRINTS" id="PR00834">
    <property type="entry name" value="PROTEASES2C"/>
</dbReference>
<dbReference type="InterPro" id="IPR011782">
    <property type="entry name" value="Pept_S1C_Do"/>
</dbReference>
<feature type="compositionally biased region" description="Basic and acidic residues" evidence="16">
    <location>
        <begin position="115"/>
        <end position="125"/>
    </location>
</feature>
<dbReference type="PANTHER" id="PTHR22939:SF130">
    <property type="entry name" value="PERIPLASMIC SERINE ENDOPROTEASE DEGP-LIKE-RELATED"/>
    <property type="match status" value="1"/>
</dbReference>
<dbReference type="InterPro" id="IPR001940">
    <property type="entry name" value="Peptidase_S1C"/>
</dbReference>
<dbReference type="PROSITE" id="PS50106">
    <property type="entry name" value="PDZ"/>
    <property type="match status" value="2"/>
</dbReference>
<evidence type="ECO:0000259" key="18">
    <source>
        <dbReference type="PROSITE" id="PS50106"/>
    </source>
</evidence>